<comment type="caution">
    <text evidence="4">The sequence shown here is derived from an EMBL/GenBank/DDBJ whole genome shotgun (WGS) entry which is preliminary data.</text>
</comment>
<dbReference type="GO" id="GO:0047661">
    <property type="term" value="F:amino-acid racemase activity"/>
    <property type="evidence" value="ECO:0007669"/>
    <property type="project" value="InterPro"/>
</dbReference>
<dbReference type="InterPro" id="IPR004380">
    <property type="entry name" value="Asp_race"/>
</dbReference>
<evidence type="ECO:0000313" key="4">
    <source>
        <dbReference type="EMBL" id="KAK1434070.1"/>
    </source>
</evidence>
<dbReference type="Proteomes" id="UP001229421">
    <property type="component" value="Unassembled WGS sequence"/>
</dbReference>
<reference evidence="4" key="1">
    <citation type="journal article" date="2023" name="bioRxiv">
        <title>Improved chromosome-level genome assembly for marigold (Tagetes erecta).</title>
        <authorList>
            <person name="Jiang F."/>
            <person name="Yuan L."/>
            <person name="Wang S."/>
            <person name="Wang H."/>
            <person name="Xu D."/>
            <person name="Wang A."/>
            <person name="Fan W."/>
        </authorList>
    </citation>
    <scope>NUCLEOTIDE SEQUENCE</scope>
    <source>
        <strain evidence="4">WSJ</strain>
        <tissue evidence="4">Leaf</tissue>
    </source>
</reference>
<dbReference type="SUPFAM" id="SSF53681">
    <property type="entry name" value="Aspartate/glutamate racemase"/>
    <property type="match status" value="2"/>
</dbReference>
<evidence type="ECO:0000256" key="3">
    <source>
        <dbReference type="SAM" id="MobiDB-lite"/>
    </source>
</evidence>
<comment type="similarity">
    <text evidence="1">Belongs to the aspartate/glutamate racemases family.</text>
</comment>
<evidence type="ECO:0000256" key="1">
    <source>
        <dbReference type="ARBA" id="ARBA00007847"/>
    </source>
</evidence>
<dbReference type="PANTHER" id="PTHR21198:SF7">
    <property type="entry name" value="ASPARTATE-GLUTAMATE RACEMASE FAMILY"/>
    <property type="match status" value="1"/>
</dbReference>
<keyword evidence="2" id="KW-0413">Isomerase</keyword>
<feature type="region of interest" description="Disordered" evidence="3">
    <location>
        <begin position="1"/>
        <end position="20"/>
    </location>
</feature>
<evidence type="ECO:0000256" key="2">
    <source>
        <dbReference type="ARBA" id="ARBA00023235"/>
    </source>
</evidence>
<dbReference type="NCBIfam" id="TIGR00035">
    <property type="entry name" value="asp_race"/>
    <property type="match status" value="1"/>
</dbReference>
<dbReference type="EMBL" id="JAUHHV010000002">
    <property type="protein sequence ID" value="KAK1434070.1"/>
    <property type="molecule type" value="Genomic_DNA"/>
</dbReference>
<organism evidence="4 5">
    <name type="scientific">Tagetes erecta</name>
    <name type="common">African marigold</name>
    <dbReference type="NCBI Taxonomy" id="13708"/>
    <lineage>
        <taxon>Eukaryota</taxon>
        <taxon>Viridiplantae</taxon>
        <taxon>Streptophyta</taxon>
        <taxon>Embryophyta</taxon>
        <taxon>Tracheophyta</taxon>
        <taxon>Spermatophyta</taxon>
        <taxon>Magnoliopsida</taxon>
        <taxon>eudicotyledons</taxon>
        <taxon>Gunneridae</taxon>
        <taxon>Pentapetalae</taxon>
        <taxon>asterids</taxon>
        <taxon>campanulids</taxon>
        <taxon>Asterales</taxon>
        <taxon>Asteraceae</taxon>
        <taxon>Asteroideae</taxon>
        <taxon>Heliantheae alliance</taxon>
        <taxon>Tageteae</taxon>
        <taxon>Tagetes</taxon>
    </lineage>
</organism>
<dbReference type="InterPro" id="IPR001920">
    <property type="entry name" value="Asp/Glu_race"/>
</dbReference>
<gene>
    <name evidence="4" type="ORF">QVD17_10988</name>
</gene>
<evidence type="ECO:0000313" key="5">
    <source>
        <dbReference type="Proteomes" id="UP001229421"/>
    </source>
</evidence>
<dbReference type="Gene3D" id="3.40.50.1860">
    <property type="match status" value="2"/>
</dbReference>
<name>A0AAD8P019_TARER</name>
<proteinExistence type="inferred from homology"/>
<dbReference type="Pfam" id="PF01177">
    <property type="entry name" value="Asp_Glu_race"/>
    <property type="match status" value="1"/>
</dbReference>
<sequence>MNITPVPKRSNKPTSTHNSGLNLASMYTNNSFKDSLLYQSNTVGIIGGVSPDVTLDFVKKLINTSNEFNKDEKGLPFVLCSDPVMKKMNDDDKIVELLRRKRVFLERSGARCIVVPCHILHSWYEEVAKGCSVPVLHMGECVANELKDAKLKPLEAGCPLRIGVLATDSILKGGFYQDKLQKEGFEVILPDKATMEHILIPSIDAISREDIEGAQNLLRVALQVLLVRAVNIIILASDDFRTLLPHDDPLLKKCVDPFDSLARSTVKLAQSAIKCS</sequence>
<dbReference type="AlphaFoldDB" id="A0AAD8P019"/>
<keyword evidence="5" id="KW-1185">Reference proteome</keyword>
<dbReference type="InterPro" id="IPR015942">
    <property type="entry name" value="Asp/Glu/hydantoin_racemase"/>
</dbReference>
<dbReference type="PANTHER" id="PTHR21198">
    <property type="entry name" value="GLUTAMATE RACEMASE"/>
    <property type="match status" value="1"/>
</dbReference>
<protein>
    <recommendedName>
        <fullName evidence="6">Aspartate racemase</fullName>
    </recommendedName>
</protein>
<evidence type="ECO:0008006" key="6">
    <source>
        <dbReference type="Google" id="ProtNLM"/>
    </source>
</evidence>
<accession>A0AAD8P019</accession>